<dbReference type="SMART" id="SM00360">
    <property type="entry name" value="RRM"/>
    <property type="match status" value="1"/>
</dbReference>
<dbReference type="OrthoDB" id="47957at2759"/>
<dbReference type="AlphaFoldDB" id="A0A448ZEF1"/>
<evidence type="ECO:0000256" key="1">
    <source>
        <dbReference type="PROSITE-ProRule" id="PRU00176"/>
    </source>
</evidence>
<gene>
    <name evidence="3" type="ORF">PSNMU_V1.4_AUG-EV-PASAV3_0073380</name>
</gene>
<keyword evidence="4" id="KW-1185">Reference proteome</keyword>
<dbReference type="Proteomes" id="UP000291116">
    <property type="component" value="Unassembled WGS sequence"/>
</dbReference>
<accession>A0A448ZEF1</accession>
<reference evidence="3 4" key="1">
    <citation type="submission" date="2019-01" db="EMBL/GenBank/DDBJ databases">
        <authorList>
            <person name="Ferrante I. M."/>
        </authorList>
    </citation>
    <scope>NUCLEOTIDE SEQUENCE [LARGE SCALE GENOMIC DNA]</scope>
    <source>
        <strain evidence="3 4">B856</strain>
    </source>
</reference>
<sequence length="125" mass="13360">MTASVRYGFVGPEDGARTIHECAGLLGLQLAVEIPVTTIVISGMRKSTTEEDIRDTLGVFGDIAVAAVAPKQKGYGILRFTSDSAAERVMNRFRTEEIVLDDVAVQLIVIKPGSSLEAKEPNGVI</sequence>
<dbReference type="SUPFAM" id="SSF54928">
    <property type="entry name" value="RNA-binding domain, RBD"/>
    <property type="match status" value="1"/>
</dbReference>
<evidence type="ECO:0000313" key="4">
    <source>
        <dbReference type="Proteomes" id="UP000291116"/>
    </source>
</evidence>
<keyword evidence="1" id="KW-0694">RNA-binding</keyword>
<dbReference type="InterPro" id="IPR000504">
    <property type="entry name" value="RRM_dom"/>
</dbReference>
<protein>
    <recommendedName>
        <fullName evidence="2">RRM domain-containing protein</fullName>
    </recommendedName>
</protein>
<dbReference type="Gene3D" id="3.30.70.330">
    <property type="match status" value="1"/>
</dbReference>
<dbReference type="GO" id="GO:0003723">
    <property type="term" value="F:RNA binding"/>
    <property type="evidence" value="ECO:0007669"/>
    <property type="project" value="UniProtKB-UniRule"/>
</dbReference>
<evidence type="ECO:0000313" key="3">
    <source>
        <dbReference type="EMBL" id="VEU40438.1"/>
    </source>
</evidence>
<dbReference type="PROSITE" id="PS50102">
    <property type="entry name" value="RRM"/>
    <property type="match status" value="1"/>
</dbReference>
<organism evidence="3 4">
    <name type="scientific">Pseudo-nitzschia multistriata</name>
    <dbReference type="NCBI Taxonomy" id="183589"/>
    <lineage>
        <taxon>Eukaryota</taxon>
        <taxon>Sar</taxon>
        <taxon>Stramenopiles</taxon>
        <taxon>Ochrophyta</taxon>
        <taxon>Bacillariophyta</taxon>
        <taxon>Bacillariophyceae</taxon>
        <taxon>Bacillariophycidae</taxon>
        <taxon>Bacillariales</taxon>
        <taxon>Bacillariaceae</taxon>
        <taxon>Pseudo-nitzschia</taxon>
    </lineage>
</organism>
<dbReference type="InterPro" id="IPR012677">
    <property type="entry name" value="Nucleotide-bd_a/b_plait_sf"/>
</dbReference>
<dbReference type="Pfam" id="PF00076">
    <property type="entry name" value="RRM_1"/>
    <property type="match status" value="1"/>
</dbReference>
<dbReference type="EMBL" id="CAACVS010000280">
    <property type="protein sequence ID" value="VEU40438.1"/>
    <property type="molecule type" value="Genomic_DNA"/>
</dbReference>
<evidence type="ECO:0000259" key="2">
    <source>
        <dbReference type="PROSITE" id="PS50102"/>
    </source>
</evidence>
<dbReference type="InterPro" id="IPR035979">
    <property type="entry name" value="RBD_domain_sf"/>
</dbReference>
<name>A0A448ZEF1_9STRA</name>
<feature type="domain" description="RRM" evidence="2">
    <location>
        <begin position="37"/>
        <end position="112"/>
    </location>
</feature>
<proteinExistence type="predicted"/>